<name>A0A1F6MD77_9BACT</name>
<keyword evidence="2" id="KW-0812">Transmembrane</keyword>
<accession>A0A1F6MD77</accession>
<evidence type="ECO:0000256" key="2">
    <source>
        <dbReference type="SAM" id="Phobius"/>
    </source>
</evidence>
<keyword evidence="2" id="KW-1133">Transmembrane helix</keyword>
<protein>
    <recommendedName>
        <fullName evidence="5">DUF4012 domain-containing protein</fullName>
    </recommendedName>
</protein>
<organism evidence="3 4">
    <name type="scientific">Candidatus Magasanikbacteria bacterium RIFCSPHIGHO2_02_FULL_51_14</name>
    <dbReference type="NCBI Taxonomy" id="1798683"/>
    <lineage>
        <taxon>Bacteria</taxon>
        <taxon>Candidatus Magasanikiibacteriota</taxon>
    </lineage>
</organism>
<gene>
    <name evidence="3" type="ORF">A3C90_01335</name>
</gene>
<comment type="caution">
    <text evidence="3">The sequence shown here is derived from an EMBL/GenBank/DDBJ whole genome shotgun (WGS) entry which is preliminary data.</text>
</comment>
<dbReference type="InterPro" id="IPR025101">
    <property type="entry name" value="DUF4012"/>
</dbReference>
<proteinExistence type="predicted"/>
<dbReference type="AlphaFoldDB" id="A0A1F6MD77"/>
<evidence type="ECO:0000313" key="3">
    <source>
        <dbReference type="EMBL" id="OGH69586.1"/>
    </source>
</evidence>
<evidence type="ECO:0000256" key="1">
    <source>
        <dbReference type="SAM" id="MobiDB-lite"/>
    </source>
</evidence>
<reference evidence="3 4" key="1">
    <citation type="journal article" date="2016" name="Nat. Commun.">
        <title>Thousands of microbial genomes shed light on interconnected biogeochemical processes in an aquifer system.</title>
        <authorList>
            <person name="Anantharaman K."/>
            <person name="Brown C.T."/>
            <person name="Hug L.A."/>
            <person name="Sharon I."/>
            <person name="Castelle C.J."/>
            <person name="Probst A.J."/>
            <person name="Thomas B.C."/>
            <person name="Singh A."/>
            <person name="Wilkins M.J."/>
            <person name="Karaoz U."/>
            <person name="Brodie E.L."/>
            <person name="Williams K.H."/>
            <person name="Hubbard S.S."/>
            <person name="Banfield J.F."/>
        </authorList>
    </citation>
    <scope>NUCLEOTIDE SEQUENCE [LARGE SCALE GENOMIC DNA]</scope>
</reference>
<dbReference type="Pfam" id="PF13196">
    <property type="entry name" value="DUF4012"/>
    <property type="match status" value="1"/>
</dbReference>
<feature type="compositionally biased region" description="Basic residues" evidence="1">
    <location>
        <begin position="13"/>
        <end position="32"/>
    </location>
</feature>
<evidence type="ECO:0000313" key="4">
    <source>
        <dbReference type="Proteomes" id="UP000177457"/>
    </source>
</evidence>
<evidence type="ECO:0008006" key="5">
    <source>
        <dbReference type="Google" id="ProtNLM"/>
    </source>
</evidence>
<dbReference type="STRING" id="1798683.A3C90_01335"/>
<dbReference type="EMBL" id="MFQE01000075">
    <property type="protein sequence ID" value="OGH69586.1"/>
    <property type="molecule type" value="Genomic_DNA"/>
</dbReference>
<feature type="transmembrane region" description="Helical" evidence="2">
    <location>
        <begin position="178"/>
        <end position="200"/>
    </location>
</feature>
<keyword evidence="2" id="KW-0472">Membrane</keyword>
<sequence>MQEVLKTAGVPARPKKRSATKSRVRPSAKKRVQGQPPVVVRVVSDSSASRHVVDLKQDEREKALADVNVFHEKPYAPPQRVTVDFAALVRASQKSKVISHKSKVISPNSGIGHWKRKTNYPPQAGRPYSAVGWRPFVSPITYHLSAIRYALHSTASLMRDRTSVWMRNSRQMFSLKRLAYATVALFLIAALPFPAIGYYYKVKDDSRRVVEESANAFLALQSSTFAALQSNIPQAQYDLNAALQSFDAASSIVEREHKALVYVMSLLPVIGNQVLSRQHLLSAGHHLALGNASLVRGITAVENSDETLPGRLAILRAHVESAIPQYEEALAQLSGVAERDVPVEYQQSFGEFRLLFAAFINDMHDLVDLSSAFESLLGSEELKRYLIVFQNQNELRPTGGFMGSFATLDVQKGRVLALDVPPGGTYDLQGQLDVFVKPPLPLQAVNARWEFQDANWFPDFPLSAQKIEWFYRHGRGATVDGVIAINASVLERVLGVVGPIIVEDRGLVIAADDAIEILQQEVETGADKIAGKPKAVIGDILSRVISRLGSLEPAETIRLLGEVRDALEQKEIQAYVHDPHLYQTLRDFGWTGDVASVPPRQDYLMVVAANIHGQKSDAKIEQQVEHQAVVQDDGSVIDTVFIKRHHTGTLGEPFSGTPNVSYVRVYAPDGAELLDAGGFTFPPEDVFKTPEAWYEDDVDLAGLEREVGVHPGSGTRITREFDKIAFGNWMIVGPGDTVEAYVTYRLPFAVFSGEGSRYSLLVQKQSGTASAFRSAVIYPDGWHPAWRSRDDLDLASNGAAFETALATDEVFGVVMEKIEE</sequence>
<dbReference type="Proteomes" id="UP000177457">
    <property type="component" value="Unassembled WGS sequence"/>
</dbReference>
<feature type="region of interest" description="Disordered" evidence="1">
    <location>
        <begin position="1"/>
        <end position="35"/>
    </location>
</feature>